<comment type="caution">
    <text evidence="1">The sequence shown here is derived from an EMBL/GenBank/DDBJ whole genome shotgun (WGS) entry which is preliminary data.</text>
</comment>
<evidence type="ECO:0000313" key="2">
    <source>
        <dbReference type="Proteomes" id="UP000037594"/>
    </source>
</evidence>
<proteinExistence type="predicted"/>
<protein>
    <submittedName>
        <fullName evidence="1">Uncharacterized protein</fullName>
    </submittedName>
</protein>
<gene>
    <name evidence="1" type="ORF">ACT17_32540</name>
</gene>
<accession>A0A0J8TWY8</accession>
<organism evidence="1 2">
    <name type="scientific">Mycolicibacterium conceptionense</name>
    <dbReference type="NCBI Taxonomy" id="451644"/>
    <lineage>
        <taxon>Bacteria</taxon>
        <taxon>Bacillati</taxon>
        <taxon>Actinomycetota</taxon>
        <taxon>Actinomycetes</taxon>
        <taxon>Mycobacteriales</taxon>
        <taxon>Mycobacteriaceae</taxon>
        <taxon>Mycolicibacterium</taxon>
    </lineage>
</organism>
<dbReference type="PATRIC" id="fig|451644.5.peg.6682"/>
<sequence>APAAGVAPPELSTSIAAALSKQIPGDAEIAVAVDAHGAAVFATSDGLGYLPEGAHADDRVTPLITLVDETFVARWLGCDRPHEALLAAAAEGAVPEPVELVTTCTESTGGVVVSIDESDLDAAEMYTLLWSRESLDAIDEDEIVAAYSEVTSQFGFPTDTPAAAQRSAAALRWTDTVNPAYAREWARYLITEASAAVSRDDKASARYLLRNVLRIPATSNAPSA</sequence>
<dbReference type="Proteomes" id="UP000037594">
    <property type="component" value="Unassembled WGS sequence"/>
</dbReference>
<reference evidence="1 2" key="1">
    <citation type="submission" date="2015-06" db="EMBL/GenBank/DDBJ databases">
        <title>Genome sequence of Mycobacterium conceptionense strain MLE.</title>
        <authorList>
            <person name="Greninger A.L."/>
            <person name="Cunningham G."/>
            <person name="Chiu C.Y."/>
            <person name="Miller S."/>
        </authorList>
    </citation>
    <scope>NUCLEOTIDE SEQUENCE [LARGE SCALE GENOMIC DNA]</scope>
    <source>
        <strain evidence="1 2">MLE</strain>
    </source>
</reference>
<feature type="non-terminal residue" evidence="1">
    <location>
        <position position="1"/>
    </location>
</feature>
<dbReference type="AlphaFoldDB" id="A0A0J8TWY8"/>
<name>A0A0J8TWY8_9MYCO</name>
<dbReference type="EMBL" id="LFOD01000064">
    <property type="protein sequence ID" value="KMV13913.1"/>
    <property type="molecule type" value="Genomic_DNA"/>
</dbReference>
<evidence type="ECO:0000313" key="1">
    <source>
        <dbReference type="EMBL" id="KMV13913.1"/>
    </source>
</evidence>